<dbReference type="EMBL" id="JBHUFL010000003">
    <property type="protein sequence ID" value="MFD1836206.1"/>
    <property type="molecule type" value="Genomic_DNA"/>
</dbReference>
<name>A0ABW4Q385_9MICO</name>
<sequence length="279" mass="29923">MGYAIGKAAAADGTGTTPEDFQQWLWSLYRSDKPSIARGGVVTGTSSMAYAVAPAVLVVPAGDSRRLVVPTDRVTVPTAAAPSSGSRTDIIYAGSDGAIKVGTSLPANNVMLDRRTVPAGITATTATTSTLGDRRFAPLVGGSMGRLISWEESVGHGYHMPVGVVEVMRKTITLEEDRLIDWRFFQTLALEDTADGVWSSMKWDLLINGNVQRSWEMKVENIAETKYFNMNSSLTAGTHVVTLRRSVKRDSKNAILYYKGASGNWPGTNFSAVDIGALA</sequence>
<gene>
    <name evidence="1" type="ORF">ACFSDA_14140</name>
</gene>
<evidence type="ECO:0008006" key="3">
    <source>
        <dbReference type="Google" id="ProtNLM"/>
    </source>
</evidence>
<evidence type="ECO:0000313" key="1">
    <source>
        <dbReference type="EMBL" id="MFD1836206.1"/>
    </source>
</evidence>
<proteinExistence type="predicted"/>
<protein>
    <recommendedName>
        <fullName evidence="3">Minor tail protein</fullName>
    </recommendedName>
</protein>
<accession>A0ABW4Q385</accession>
<keyword evidence="2" id="KW-1185">Reference proteome</keyword>
<dbReference type="Proteomes" id="UP001597280">
    <property type="component" value="Unassembled WGS sequence"/>
</dbReference>
<dbReference type="RefSeq" id="WP_343905542.1">
    <property type="nucleotide sequence ID" value="NZ_BAAAIS010000003.1"/>
</dbReference>
<reference evidence="2" key="1">
    <citation type="journal article" date="2019" name="Int. J. Syst. Evol. Microbiol.">
        <title>The Global Catalogue of Microorganisms (GCM) 10K type strain sequencing project: providing services to taxonomists for standard genome sequencing and annotation.</title>
        <authorList>
            <consortium name="The Broad Institute Genomics Platform"/>
            <consortium name="The Broad Institute Genome Sequencing Center for Infectious Disease"/>
            <person name="Wu L."/>
            <person name="Ma J."/>
        </authorList>
    </citation>
    <scope>NUCLEOTIDE SEQUENCE [LARGE SCALE GENOMIC DNA]</scope>
    <source>
        <strain evidence="2">JCM 11650</strain>
    </source>
</reference>
<organism evidence="1 2">
    <name type="scientific">Brachybacterium rhamnosum</name>
    <dbReference type="NCBI Taxonomy" id="173361"/>
    <lineage>
        <taxon>Bacteria</taxon>
        <taxon>Bacillati</taxon>
        <taxon>Actinomycetota</taxon>
        <taxon>Actinomycetes</taxon>
        <taxon>Micrococcales</taxon>
        <taxon>Dermabacteraceae</taxon>
        <taxon>Brachybacterium</taxon>
    </lineage>
</organism>
<evidence type="ECO:0000313" key="2">
    <source>
        <dbReference type="Proteomes" id="UP001597280"/>
    </source>
</evidence>
<comment type="caution">
    <text evidence="1">The sequence shown here is derived from an EMBL/GenBank/DDBJ whole genome shotgun (WGS) entry which is preliminary data.</text>
</comment>